<dbReference type="PROSITE" id="PS50206">
    <property type="entry name" value="RHODANESE_3"/>
    <property type="match status" value="1"/>
</dbReference>
<dbReference type="Pfam" id="PF26341">
    <property type="entry name" value="AAA_SelU"/>
    <property type="match status" value="1"/>
</dbReference>
<dbReference type="PANTHER" id="PTHR30401:SF0">
    <property type="entry name" value="TRNA 2-SELENOURIDINE SYNTHASE"/>
    <property type="match status" value="1"/>
</dbReference>
<keyword evidence="1" id="KW-0711">Selenium</keyword>
<dbReference type="Proteomes" id="UP001228905">
    <property type="component" value="Unassembled WGS sequence"/>
</dbReference>
<dbReference type="InterPro" id="IPR058840">
    <property type="entry name" value="AAA_SelU"/>
</dbReference>
<dbReference type="GO" id="GO:0016740">
    <property type="term" value="F:transferase activity"/>
    <property type="evidence" value="ECO:0007669"/>
    <property type="project" value="UniProtKB-KW"/>
</dbReference>
<dbReference type="NCBIfam" id="NF008752">
    <property type="entry name" value="PRK11784.1-4"/>
    <property type="match status" value="1"/>
</dbReference>
<dbReference type="SMART" id="SM00450">
    <property type="entry name" value="RHOD"/>
    <property type="match status" value="1"/>
</dbReference>
<dbReference type="InterPro" id="IPR001763">
    <property type="entry name" value="Rhodanese-like_dom"/>
</dbReference>
<accession>A0ABU0IK05</accession>
<evidence type="ECO:0000259" key="2">
    <source>
        <dbReference type="PROSITE" id="PS50206"/>
    </source>
</evidence>
<dbReference type="InterPro" id="IPR017582">
    <property type="entry name" value="SelU"/>
</dbReference>
<dbReference type="InterPro" id="IPR036873">
    <property type="entry name" value="Rhodanese-like_dom_sf"/>
</dbReference>
<evidence type="ECO:0000313" key="3">
    <source>
        <dbReference type="EMBL" id="MDQ0462341.1"/>
    </source>
</evidence>
<protein>
    <submittedName>
        <fullName evidence="3">tRNA 2-selenouridine synthase</fullName>
        <ecNumber evidence="3">2.9.1.-</ecNumber>
    </submittedName>
</protein>
<evidence type="ECO:0000256" key="1">
    <source>
        <dbReference type="ARBA" id="ARBA00023266"/>
    </source>
</evidence>
<feature type="domain" description="Rhodanese" evidence="2">
    <location>
        <begin position="19"/>
        <end position="135"/>
    </location>
</feature>
<keyword evidence="3" id="KW-0808">Transferase</keyword>
<proteinExistence type="predicted"/>
<dbReference type="RefSeq" id="WP_307344571.1">
    <property type="nucleotide sequence ID" value="NZ_JAUSVS010000001.1"/>
</dbReference>
<gene>
    <name evidence="3" type="ORF">QO010_000089</name>
</gene>
<evidence type="ECO:0000313" key="4">
    <source>
        <dbReference type="Proteomes" id="UP001228905"/>
    </source>
</evidence>
<dbReference type="Pfam" id="PF00581">
    <property type="entry name" value="Rhodanese"/>
    <property type="match status" value="1"/>
</dbReference>
<dbReference type="NCBIfam" id="NF008750">
    <property type="entry name" value="PRK11784.1-2"/>
    <property type="match status" value="1"/>
</dbReference>
<comment type="caution">
    <text evidence="3">The sequence shown here is derived from an EMBL/GenBank/DDBJ whole genome shotgun (WGS) entry which is preliminary data.</text>
</comment>
<dbReference type="SUPFAM" id="SSF52821">
    <property type="entry name" value="Rhodanese/Cell cycle control phosphatase"/>
    <property type="match status" value="1"/>
</dbReference>
<dbReference type="NCBIfam" id="TIGR03167">
    <property type="entry name" value="tRNA_sel_U_synt"/>
    <property type="match status" value="1"/>
</dbReference>
<reference evidence="3 4" key="1">
    <citation type="submission" date="2023-07" db="EMBL/GenBank/DDBJ databases">
        <title>Genomic Encyclopedia of Type Strains, Phase IV (KMG-IV): sequencing the most valuable type-strain genomes for metagenomic binning, comparative biology and taxonomic classification.</title>
        <authorList>
            <person name="Goeker M."/>
        </authorList>
    </citation>
    <scope>NUCLEOTIDE SEQUENCE [LARGE SCALE GENOMIC DNA]</scope>
    <source>
        <strain evidence="3 4">DSM 18695</strain>
    </source>
</reference>
<dbReference type="EMBL" id="JAUSVS010000001">
    <property type="protein sequence ID" value="MDQ0462341.1"/>
    <property type="molecule type" value="Genomic_DNA"/>
</dbReference>
<dbReference type="Gene3D" id="3.40.250.10">
    <property type="entry name" value="Rhodanese-like domain"/>
    <property type="match status" value="1"/>
</dbReference>
<organism evidence="3 4">
    <name type="scientific">Caulobacter ginsengisoli</name>
    <dbReference type="NCBI Taxonomy" id="400775"/>
    <lineage>
        <taxon>Bacteria</taxon>
        <taxon>Pseudomonadati</taxon>
        <taxon>Pseudomonadota</taxon>
        <taxon>Alphaproteobacteria</taxon>
        <taxon>Caulobacterales</taxon>
        <taxon>Caulobacteraceae</taxon>
        <taxon>Caulobacter</taxon>
    </lineage>
</organism>
<dbReference type="EC" id="2.9.1.-" evidence="3"/>
<keyword evidence="4" id="KW-1185">Reference proteome</keyword>
<dbReference type="PANTHER" id="PTHR30401">
    <property type="entry name" value="TRNA 2-SELENOURIDINE SYNTHASE"/>
    <property type="match status" value="1"/>
</dbReference>
<sequence>MMRFVEAFEDLASDRYDAVIDVRSPGEFEEDRLPGAINLPVLTNEERAQVGTIYVQESAFKAKRIGAALVARNIALHLEMALAGRPKTFHPLIYCWRGGSRSNAMATILSQVGWRVSVVKGGYQTYRRAVKARLYDQPCSLKLILLDGNTGSAKTEILGRLAARGVQVLDLEGLAGHRGSLFGAVPGSPQPSQKMFESRLLTALAALDLSRPVVVEAESSRIGERFLPPALWDAMRAAPVIELQVPRAARVDYLLRAYRDIVENPATLEAAIARLPVHPGRKQIAGWRELAEAGDFAALADGLIEHHYDPAYGRMRKKSEQAVIGVVEAAALDDAGQDAAAEQIARLTTG</sequence>
<name>A0ABU0IK05_9CAUL</name>